<evidence type="ECO:0000256" key="2">
    <source>
        <dbReference type="ARBA" id="ARBA00012135"/>
    </source>
</evidence>
<dbReference type="Gene3D" id="3.40.1190.20">
    <property type="match status" value="1"/>
</dbReference>
<protein>
    <recommendedName>
        <fullName evidence="2">hydroxymethylpyrimidine kinase</fullName>
        <ecNumber evidence="2">2.7.1.49</ecNumber>
    </recommendedName>
</protein>
<dbReference type="InterPro" id="IPR013749">
    <property type="entry name" value="PM/HMP-P_kinase-1"/>
</dbReference>
<keyword evidence="5 8" id="KW-0418">Kinase</keyword>
<dbReference type="GO" id="GO:0008972">
    <property type="term" value="F:phosphomethylpyrimidine kinase activity"/>
    <property type="evidence" value="ECO:0007669"/>
    <property type="project" value="InterPro"/>
</dbReference>
<keyword evidence="4" id="KW-0547">Nucleotide-binding</keyword>
<feature type="domain" description="Pyridoxamine kinase/Phosphomethylpyrimidine kinase" evidence="7">
    <location>
        <begin position="18"/>
        <end position="265"/>
    </location>
</feature>
<dbReference type="EC" id="2.7.1.49" evidence="2"/>
<evidence type="ECO:0000256" key="3">
    <source>
        <dbReference type="ARBA" id="ARBA00022679"/>
    </source>
</evidence>
<dbReference type="GO" id="GO:0009228">
    <property type="term" value="P:thiamine biosynthetic process"/>
    <property type="evidence" value="ECO:0007669"/>
    <property type="project" value="InterPro"/>
</dbReference>
<keyword evidence="3 8" id="KW-0808">Transferase</keyword>
<evidence type="ECO:0000313" key="8">
    <source>
        <dbReference type="EMBL" id="AWW30004.1"/>
    </source>
</evidence>
<evidence type="ECO:0000256" key="5">
    <source>
        <dbReference type="ARBA" id="ARBA00022777"/>
    </source>
</evidence>
<proteinExistence type="predicted"/>
<keyword evidence="9" id="KW-1185">Reference proteome</keyword>
<keyword evidence="6" id="KW-0067">ATP-binding</keyword>
<evidence type="ECO:0000256" key="4">
    <source>
        <dbReference type="ARBA" id="ARBA00022741"/>
    </source>
</evidence>
<evidence type="ECO:0000313" key="9">
    <source>
        <dbReference type="Proteomes" id="UP000248688"/>
    </source>
</evidence>
<dbReference type="PANTHER" id="PTHR20858">
    <property type="entry name" value="PHOSPHOMETHYLPYRIMIDINE KINASE"/>
    <property type="match status" value="1"/>
</dbReference>
<dbReference type="FunFam" id="3.40.1190.20:FF:000003">
    <property type="entry name" value="Phosphomethylpyrimidine kinase ThiD"/>
    <property type="match status" value="1"/>
</dbReference>
<dbReference type="PANTHER" id="PTHR20858:SF17">
    <property type="entry name" value="HYDROXYMETHYLPYRIMIDINE_PHOSPHOMETHYLPYRIMIDINE KINASE THI20-RELATED"/>
    <property type="match status" value="1"/>
</dbReference>
<reference evidence="8 9" key="1">
    <citation type="submission" date="2018-06" db="EMBL/GenBank/DDBJ databases">
        <title>Echinicola strongylocentroti sp. nov., isolated from a sea urchin Strongylocentrotus intermedius.</title>
        <authorList>
            <person name="Bae S.S."/>
        </authorList>
    </citation>
    <scope>NUCLEOTIDE SEQUENCE [LARGE SCALE GENOMIC DNA]</scope>
    <source>
        <strain evidence="8 9">MEBiC08714</strain>
    </source>
</reference>
<dbReference type="EMBL" id="CP030041">
    <property type="protein sequence ID" value="AWW30004.1"/>
    <property type="molecule type" value="Genomic_DNA"/>
</dbReference>
<accession>A0A2Z4IGA6</accession>
<dbReference type="KEGG" id="est:DN752_07625"/>
<evidence type="ECO:0000256" key="1">
    <source>
        <dbReference type="ARBA" id="ARBA00004948"/>
    </source>
</evidence>
<dbReference type="CDD" id="cd01169">
    <property type="entry name" value="HMPP_kinase"/>
    <property type="match status" value="1"/>
</dbReference>
<dbReference type="InterPro" id="IPR029056">
    <property type="entry name" value="Ribokinase-like"/>
</dbReference>
<comment type="pathway">
    <text evidence="1">Cofactor biosynthesis; thiamine diphosphate biosynthesis.</text>
</comment>
<dbReference type="SUPFAM" id="SSF53613">
    <property type="entry name" value="Ribokinase-like"/>
    <property type="match status" value="1"/>
</dbReference>
<evidence type="ECO:0000256" key="6">
    <source>
        <dbReference type="ARBA" id="ARBA00022840"/>
    </source>
</evidence>
<dbReference type="GO" id="GO:0008902">
    <property type="term" value="F:hydroxymethylpyrimidine kinase activity"/>
    <property type="evidence" value="ECO:0007669"/>
    <property type="project" value="UniProtKB-EC"/>
</dbReference>
<gene>
    <name evidence="8" type="primary">thiD</name>
    <name evidence="8" type="ORF">DN752_07625</name>
</gene>
<dbReference type="GO" id="GO:0005829">
    <property type="term" value="C:cytosol"/>
    <property type="evidence" value="ECO:0007669"/>
    <property type="project" value="TreeGrafter"/>
</dbReference>
<dbReference type="GO" id="GO:0005524">
    <property type="term" value="F:ATP binding"/>
    <property type="evidence" value="ECO:0007669"/>
    <property type="project" value="UniProtKB-KW"/>
</dbReference>
<dbReference type="InterPro" id="IPR004399">
    <property type="entry name" value="HMP/HMP-P_kinase_dom"/>
</dbReference>
<name>A0A2Z4IGA6_9BACT</name>
<dbReference type="NCBIfam" id="TIGR00097">
    <property type="entry name" value="HMP-P_kinase"/>
    <property type="match status" value="1"/>
</dbReference>
<evidence type="ECO:0000259" key="7">
    <source>
        <dbReference type="Pfam" id="PF08543"/>
    </source>
</evidence>
<organism evidence="8 9">
    <name type="scientific">Echinicola strongylocentroti</name>
    <dbReference type="NCBI Taxonomy" id="1795355"/>
    <lineage>
        <taxon>Bacteria</taxon>
        <taxon>Pseudomonadati</taxon>
        <taxon>Bacteroidota</taxon>
        <taxon>Cytophagia</taxon>
        <taxon>Cytophagales</taxon>
        <taxon>Cyclobacteriaceae</taxon>
        <taxon>Echinicola</taxon>
    </lineage>
</organism>
<dbReference type="OrthoDB" id="9810880at2"/>
<dbReference type="Pfam" id="PF08543">
    <property type="entry name" value="Phos_pyr_kin"/>
    <property type="match status" value="1"/>
</dbReference>
<dbReference type="AlphaFoldDB" id="A0A2Z4IGA6"/>
<dbReference type="Proteomes" id="UP000248688">
    <property type="component" value="Chromosome"/>
</dbReference>
<dbReference type="RefSeq" id="WP_112783401.1">
    <property type="nucleotide sequence ID" value="NZ_CP030041.1"/>
</dbReference>
<sequence length="280" mass="29770">MSNMIKTYVPVLTIAGSDSGGGAGIQADLKTFSALGCFGTSVITATTAQNTLGVKSIHDIPVQHIKEQLEAVLSDIRPKAIKIGMINRPEVVEVIVEALGQYPDIPVVFDPVMVATSGDRLIKEETVEVLKKELFPISHIITPNMDEAAVLIGKAVDSLPEMEKAASQLLTYGSAFVLVKGGHLNGDSVADVLCGHDGQMQVFKSEKITTGNVHGTGCTLSSAIAVFLAKGMEVEKAVELARNFVFQAIDAGKTVKTGQGSGPLNHFHQPKKMIIHELDQ</sequence>